<protein>
    <submittedName>
        <fullName evidence="1">Uncharacterized protein</fullName>
    </submittedName>
</protein>
<dbReference type="EMBL" id="CAFZ01000200">
    <property type="protein sequence ID" value="CCA73078.1"/>
    <property type="molecule type" value="Genomic_DNA"/>
</dbReference>
<dbReference type="InterPro" id="IPR013963">
    <property type="entry name" value="DASH_Dad2"/>
</dbReference>
<name>G4TP31_SERID</name>
<evidence type="ECO:0000313" key="2">
    <source>
        <dbReference type="Proteomes" id="UP000007148"/>
    </source>
</evidence>
<gene>
    <name evidence="1" type="ORF">PIIN_11790</name>
</gene>
<dbReference type="GO" id="GO:0042729">
    <property type="term" value="C:DASH complex"/>
    <property type="evidence" value="ECO:0007669"/>
    <property type="project" value="InterPro"/>
</dbReference>
<dbReference type="Proteomes" id="UP000007148">
    <property type="component" value="Unassembled WGS sequence"/>
</dbReference>
<dbReference type="HOGENOM" id="CLU_2062899_0_0_1"/>
<accession>G4TP31</accession>
<dbReference type="GO" id="GO:0000278">
    <property type="term" value="P:mitotic cell cycle"/>
    <property type="evidence" value="ECO:0007669"/>
    <property type="project" value="InterPro"/>
</dbReference>
<evidence type="ECO:0000313" key="1">
    <source>
        <dbReference type="EMBL" id="CCA73078.1"/>
    </source>
</evidence>
<sequence length="123" mass="13524">MASNSRASVIPMRISNAPPTSREAVLAKRREYLALCAIAEYAAHLENNLKATAQQQALMTDGGAALSKAMGNWLVIMRTIGMYSKEVAAREDLINAEQPTDTTSDDPEAHKRILLRVELNEQQ</sequence>
<dbReference type="GO" id="GO:0072686">
    <property type="term" value="C:mitotic spindle"/>
    <property type="evidence" value="ECO:0007669"/>
    <property type="project" value="InterPro"/>
</dbReference>
<dbReference type="InParanoid" id="G4TP31"/>
<proteinExistence type="predicted"/>
<reference evidence="1 2" key="1">
    <citation type="journal article" date="2011" name="PLoS Pathog.">
        <title>Endophytic Life Strategies Decoded by Genome and Transcriptome Analyses of the Mutualistic Root Symbiont Piriformospora indica.</title>
        <authorList>
            <person name="Zuccaro A."/>
            <person name="Lahrmann U."/>
            <person name="Guldener U."/>
            <person name="Langen G."/>
            <person name="Pfiffi S."/>
            <person name="Biedenkopf D."/>
            <person name="Wong P."/>
            <person name="Samans B."/>
            <person name="Grimm C."/>
            <person name="Basiewicz M."/>
            <person name="Murat C."/>
            <person name="Martin F."/>
            <person name="Kogel K.H."/>
        </authorList>
    </citation>
    <scope>NUCLEOTIDE SEQUENCE [LARGE SCALE GENOMIC DNA]</scope>
    <source>
        <strain evidence="1 2">DSM 11827</strain>
    </source>
</reference>
<organism evidence="1 2">
    <name type="scientific">Serendipita indica (strain DSM 11827)</name>
    <name type="common">Root endophyte fungus</name>
    <name type="synonym">Piriformospora indica</name>
    <dbReference type="NCBI Taxonomy" id="1109443"/>
    <lineage>
        <taxon>Eukaryota</taxon>
        <taxon>Fungi</taxon>
        <taxon>Dikarya</taxon>
        <taxon>Basidiomycota</taxon>
        <taxon>Agaricomycotina</taxon>
        <taxon>Agaricomycetes</taxon>
        <taxon>Sebacinales</taxon>
        <taxon>Serendipitaceae</taxon>
        <taxon>Serendipita</taxon>
    </lineage>
</organism>
<dbReference type="Pfam" id="PF08654">
    <property type="entry name" value="DASH_Dad2"/>
    <property type="match status" value="1"/>
</dbReference>
<dbReference type="OrthoDB" id="3230169at2759"/>
<keyword evidence="2" id="KW-1185">Reference proteome</keyword>
<comment type="caution">
    <text evidence="1">The sequence shown here is derived from an EMBL/GenBank/DDBJ whole genome shotgun (WGS) entry which is preliminary data.</text>
</comment>
<dbReference type="AlphaFoldDB" id="G4TP31"/>